<dbReference type="InterPro" id="IPR000792">
    <property type="entry name" value="Tscrpt_reg_LuxR_C"/>
</dbReference>
<dbReference type="Pfam" id="PF00196">
    <property type="entry name" value="GerE"/>
    <property type="match status" value="1"/>
</dbReference>
<sequence length="216" mass="23139">MTIHVMLADDHRMFREALRVPLEAESDLEIVAETSTGSDTLAALENVRPDVLVLDIALPDINGIEVARAALKRHPGLQVVALSGFADRIYIEEMLKAGAHGYVVKSAGADELVSAIRAVAAGRSFLSPDVTHTMLRHVQPGEISAAPPPSVLGKREREVLGLLASGKRSSEIASLLGIAVATVEVHRRNIKQKLKLSGTADLTRYAVHEGLIPLVI</sequence>
<dbReference type="GO" id="GO:0000160">
    <property type="term" value="P:phosphorelay signal transduction system"/>
    <property type="evidence" value="ECO:0007669"/>
    <property type="project" value="InterPro"/>
</dbReference>
<dbReference type="OrthoDB" id="9814495at2"/>
<evidence type="ECO:0000256" key="2">
    <source>
        <dbReference type="ARBA" id="ARBA00023015"/>
    </source>
</evidence>
<dbReference type="Pfam" id="PF00072">
    <property type="entry name" value="Response_reg"/>
    <property type="match status" value="1"/>
</dbReference>
<dbReference type="PRINTS" id="PR00038">
    <property type="entry name" value="HTHLUXR"/>
</dbReference>
<dbReference type="GO" id="GO:0003677">
    <property type="term" value="F:DNA binding"/>
    <property type="evidence" value="ECO:0007669"/>
    <property type="project" value="UniProtKB-KW"/>
</dbReference>
<dbReference type="SUPFAM" id="SSF52172">
    <property type="entry name" value="CheY-like"/>
    <property type="match status" value="1"/>
</dbReference>
<proteinExistence type="predicted"/>
<dbReference type="SUPFAM" id="SSF46894">
    <property type="entry name" value="C-terminal effector domain of the bipartite response regulators"/>
    <property type="match status" value="1"/>
</dbReference>
<keyword evidence="3 8" id="KW-0238">DNA-binding</keyword>
<dbReference type="PROSITE" id="PS50110">
    <property type="entry name" value="RESPONSE_REGULATORY"/>
    <property type="match status" value="1"/>
</dbReference>
<protein>
    <submittedName>
        <fullName evidence="8">DNA-binding response regulator LuxR family</fullName>
    </submittedName>
</protein>
<keyword evidence="4" id="KW-0804">Transcription</keyword>
<gene>
    <name evidence="8" type="ORF">CCC_04213</name>
</gene>
<keyword evidence="9" id="KW-1185">Reference proteome</keyword>
<dbReference type="RefSeq" id="WP_009869451.1">
    <property type="nucleotide sequence ID" value="NZ_JXSL01000024.1"/>
</dbReference>
<feature type="domain" description="HTH luxR-type" evidence="6">
    <location>
        <begin position="145"/>
        <end position="210"/>
    </location>
</feature>
<dbReference type="PROSITE" id="PS00622">
    <property type="entry name" value="HTH_LUXR_1"/>
    <property type="match status" value="1"/>
</dbReference>
<dbReference type="InterPro" id="IPR001789">
    <property type="entry name" value="Sig_transdc_resp-reg_receiver"/>
</dbReference>
<dbReference type="EMBL" id="JXSL01000024">
    <property type="protein sequence ID" value="KIL99442.1"/>
    <property type="molecule type" value="Genomic_DNA"/>
</dbReference>
<dbReference type="Gene3D" id="3.40.50.2300">
    <property type="match status" value="1"/>
</dbReference>
<dbReference type="PROSITE" id="PS50043">
    <property type="entry name" value="HTH_LUXR_2"/>
    <property type="match status" value="1"/>
</dbReference>
<name>A0A0C2UD62_PARME</name>
<evidence type="ECO:0000256" key="5">
    <source>
        <dbReference type="PROSITE-ProRule" id="PRU00169"/>
    </source>
</evidence>
<dbReference type="PANTHER" id="PTHR43214:SF41">
    <property type="entry name" value="NITRATE_NITRITE RESPONSE REGULATOR PROTEIN NARP"/>
    <property type="match status" value="1"/>
</dbReference>
<dbReference type="SMART" id="SM00421">
    <property type="entry name" value="HTH_LUXR"/>
    <property type="match status" value="1"/>
</dbReference>
<evidence type="ECO:0000313" key="8">
    <source>
        <dbReference type="EMBL" id="KIL99442.1"/>
    </source>
</evidence>
<dbReference type="SMART" id="SM00448">
    <property type="entry name" value="REC"/>
    <property type="match status" value="1"/>
</dbReference>
<keyword evidence="1 5" id="KW-0597">Phosphoprotein</keyword>
<dbReference type="InterPro" id="IPR011006">
    <property type="entry name" value="CheY-like_superfamily"/>
</dbReference>
<dbReference type="InterPro" id="IPR039420">
    <property type="entry name" value="WalR-like"/>
</dbReference>
<feature type="modified residue" description="4-aspartylphosphate" evidence="5">
    <location>
        <position position="55"/>
    </location>
</feature>
<dbReference type="GO" id="GO:0006355">
    <property type="term" value="P:regulation of DNA-templated transcription"/>
    <property type="evidence" value="ECO:0007669"/>
    <property type="project" value="InterPro"/>
</dbReference>
<dbReference type="InterPro" id="IPR016032">
    <property type="entry name" value="Sig_transdc_resp-reg_C-effctor"/>
</dbReference>
<evidence type="ECO:0000256" key="4">
    <source>
        <dbReference type="ARBA" id="ARBA00023163"/>
    </source>
</evidence>
<dbReference type="STRING" id="272627.CCC_04213"/>
<evidence type="ECO:0000256" key="3">
    <source>
        <dbReference type="ARBA" id="ARBA00023125"/>
    </source>
</evidence>
<dbReference type="AlphaFoldDB" id="A0A0C2UD62"/>
<dbReference type="InterPro" id="IPR058245">
    <property type="entry name" value="NreC/VraR/RcsB-like_REC"/>
</dbReference>
<evidence type="ECO:0000313" key="9">
    <source>
        <dbReference type="Proteomes" id="UP000031971"/>
    </source>
</evidence>
<accession>A0A0C2UD62</accession>
<organism evidence="8 9">
    <name type="scientific">Paramagnetospirillum magnetotacticum MS-1</name>
    <dbReference type="NCBI Taxonomy" id="272627"/>
    <lineage>
        <taxon>Bacteria</taxon>
        <taxon>Pseudomonadati</taxon>
        <taxon>Pseudomonadota</taxon>
        <taxon>Alphaproteobacteria</taxon>
        <taxon>Rhodospirillales</taxon>
        <taxon>Magnetospirillaceae</taxon>
        <taxon>Paramagnetospirillum</taxon>
    </lineage>
</organism>
<evidence type="ECO:0000259" key="6">
    <source>
        <dbReference type="PROSITE" id="PS50043"/>
    </source>
</evidence>
<dbReference type="PANTHER" id="PTHR43214">
    <property type="entry name" value="TWO-COMPONENT RESPONSE REGULATOR"/>
    <property type="match status" value="1"/>
</dbReference>
<evidence type="ECO:0000256" key="1">
    <source>
        <dbReference type="ARBA" id="ARBA00022553"/>
    </source>
</evidence>
<dbReference type="Proteomes" id="UP000031971">
    <property type="component" value="Unassembled WGS sequence"/>
</dbReference>
<comment type="caution">
    <text evidence="8">The sequence shown here is derived from an EMBL/GenBank/DDBJ whole genome shotgun (WGS) entry which is preliminary data.</text>
</comment>
<keyword evidence="2" id="KW-0805">Transcription regulation</keyword>
<dbReference type="CDD" id="cd06170">
    <property type="entry name" value="LuxR_C_like"/>
    <property type="match status" value="1"/>
</dbReference>
<evidence type="ECO:0000259" key="7">
    <source>
        <dbReference type="PROSITE" id="PS50110"/>
    </source>
</evidence>
<reference evidence="8 9" key="1">
    <citation type="submission" date="2015-01" db="EMBL/GenBank/DDBJ databases">
        <title>Genome Sequence of Magnetospirillum magnetotacticum Strain MS-1.</title>
        <authorList>
            <person name="Marinov G.K."/>
            <person name="Smalley M.D."/>
            <person name="DeSalvo G."/>
        </authorList>
    </citation>
    <scope>NUCLEOTIDE SEQUENCE [LARGE SCALE GENOMIC DNA]</scope>
    <source>
        <strain evidence="8 9">MS-1</strain>
    </source>
</reference>
<dbReference type="CDD" id="cd17535">
    <property type="entry name" value="REC_NarL-like"/>
    <property type="match status" value="1"/>
</dbReference>
<feature type="domain" description="Response regulatory" evidence="7">
    <location>
        <begin position="4"/>
        <end position="120"/>
    </location>
</feature>